<gene>
    <name evidence="2" type="ORF">J2S03_002171</name>
</gene>
<accession>A0ABT9XJC5</accession>
<organism evidence="2 3">
    <name type="scientific">Alicyclobacillus cycloheptanicus</name>
    <dbReference type="NCBI Taxonomy" id="1457"/>
    <lineage>
        <taxon>Bacteria</taxon>
        <taxon>Bacillati</taxon>
        <taxon>Bacillota</taxon>
        <taxon>Bacilli</taxon>
        <taxon>Bacillales</taxon>
        <taxon>Alicyclobacillaceae</taxon>
        <taxon>Alicyclobacillus</taxon>
    </lineage>
</organism>
<feature type="signal peptide" evidence="1">
    <location>
        <begin position="1"/>
        <end position="25"/>
    </location>
</feature>
<evidence type="ECO:0000313" key="2">
    <source>
        <dbReference type="EMBL" id="MDQ0190307.1"/>
    </source>
</evidence>
<reference evidence="2 3" key="1">
    <citation type="submission" date="2023-07" db="EMBL/GenBank/DDBJ databases">
        <title>Genomic Encyclopedia of Type Strains, Phase IV (KMG-IV): sequencing the most valuable type-strain genomes for metagenomic binning, comparative biology and taxonomic classification.</title>
        <authorList>
            <person name="Goeker M."/>
        </authorList>
    </citation>
    <scope>NUCLEOTIDE SEQUENCE [LARGE SCALE GENOMIC DNA]</scope>
    <source>
        <strain evidence="2 3">DSM 4006</strain>
    </source>
</reference>
<sequence>MQKRKSIVGSGTLLSITLFSITLLAGCTPAAMSAEPSQHATDAGVAASLPQSIAGPPVTLNVPRRIHNIPLMRAVRQNQSIRIYSNAHWHGKVITVYYVPAQNVLHDGNHYDLRSAVNVQKIGQTTVRSDGTWQLTWHIGNTKVPLHKGWFFLAKSDIDEISLIHVNTFN</sequence>
<protein>
    <recommendedName>
        <fullName evidence="4">DUF4367 domain-containing protein</fullName>
    </recommendedName>
</protein>
<keyword evidence="1" id="KW-0732">Signal</keyword>
<evidence type="ECO:0000256" key="1">
    <source>
        <dbReference type="SAM" id="SignalP"/>
    </source>
</evidence>
<proteinExistence type="predicted"/>
<evidence type="ECO:0000313" key="3">
    <source>
        <dbReference type="Proteomes" id="UP001232973"/>
    </source>
</evidence>
<feature type="chain" id="PRO_5045881314" description="DUF4367 domain-containing protein" evidence="1">
    <location>
        <begin position="26"/>
        <end position="170"/>
    </location>
</feature>
<dbReference type="RefSeq" id="WP_274454688.1">
    <property type="nucleotide sequence ID" value="NZ_CP067097.1"/>
</dbReference>
<comment type="caution">
    <text evidence="2">The sequence shown here is derived from an EMBL/GenBank/DDBJ whole genome shotgun (WGS) entry which is preliminary data.</text>
</comment>
<name>A0ABT9XJC5_9BACL</name>
<dbReference type="PROSITE" id="PS51257">
    <property type="entry name" value="PROKAR_LIPOPROTEIN"/>
    <property type="match status" value="1"/>
</dbReference>
<keyword evidence="3" id="KW-1185">Reference proteome</keyword>
<dbReference type="Proteomes" id="UP001232973">
    <property type="component" value="Unassembled WGS sequence"/>
</dbReference>
<evidence type="ECO:0008006" key="4">
    <source>
        <dbReference type="Google" id="ProtNLM"/>
    </source>
</evidence>
<dbReference type="EMBL" id="JAUSTP010000017">
    <property type="protein sequence ID" value="MDQ0190307.1"/>
    <property type="molecule type" value="Genomic_DNA"/>
</dbReference>